<organism evidence="14 15">
    <name type="scientific">Candidatus Peribacter riflensis</name>
    <dbReference type="NCBI Taxonomy" id="1735162"/>
    <lineage>
        <taxon>Bacteria</taxon>
        <taxon>Candidatus Peregrinibacteriota</taxon>
        <taxon>Candidatus Peribacteria</taxon>
        <taxon>Candidatus Peribacterales</taxon>
        <taxon>Candidatus Peribacteraceae</taxon>
        <taxon>Candidatus Peribacter</taxon>
    </lineage>
</organism>
<accession>A0A0S1SMT9</accession>
<dbReference type="STRING" id="1735162.PeribacterB2_0234"/>
<dbReference type="Pfam" id="PF00730">
    <property type="entry name" value="HhH-GPD"/>
    <property type="match status" value="1"/>
</dbReference>
<protein>
    <recommendedName>
        <fullName evidence="5">Adenine DNA glycosylase</fullName>
        <ecNumber evidence="4">3.2.2.31</ecNumber>
    </recommendedName>
</protein>
<dbReference type="InterPro" id="IPR000445">
    <property type="entry name" value="HhH_motif"/>
</dbReference>
<dbReference type="SUPFAM" id="SSF48150">
    <property type="entry name" value="DNA-glycosylase"/>
    <property type="match status" value="1"/>
</dbReference>
<dbReference type="GO" id="GO:0046872">
    <property type="term" value="F:metal ion binding"/>
    <property type="evidence" value="ECO:0007669"/>
    <property type="project" value="UniProtKB-KW"/>
</dbReference>
<accession>A0A0S1SS16</accession>
<evidence type="ECO:0000259" key="13">
    <source>
        <dbReference type="SMART" id="SM00478"/>
    </source>
</evidence>
<evidence type="ECO:0000313" key="15">
    <source>
        <dbReference type="Proteomes" id="UP000069135"/>
    </source>
</evidence>
<accession>A0A0S1SJN1</accession>
<dbReference type="Proteomes" id="UP000069135">
    <property type="component" value="Chromosome"/>
</dbReference>
<evidence type="ECO:0000256" key="2">
    <source>
        <dbReference type="ARBA" id="ARBA00001966"/>
    </source>
</evidence>
<evidence type="ECO:0000256" key="4">
    <source>
        <dbReference type="ARBA" id="ARBA00012045"/>
    </source>
</evidence>
<evidence type="ECO:0000256" key="1">
    <source>
        <dbReference type="ARBA" id="ARBA00000843"/>
    </source>
</evidence>
<dbReference type="GO" id="GO:0035485">
    <property type="term" value="F:adenine/guanine mispair binding"/>
    <property type="evidence" value="ECO:0007669"/>
    <property type="project" value="TreeGrafter"/>
</dbReference>
<keyword evidence="7" id="KW-0227">DNA damage</keyword>
<evidence type="ECO:0000313" key="14">
    <source>
        <dbReference type="EMBL" id="ALM12933.1"/>
    </source>
</evidence>
<accession>A0A0S1SU04</accession>
<evidence type="ECO:0000256" key="5">
    <source>
        <dbReference type="ARBA" id="ARBA00022023"/>
    </source>
</evidence>
<dbReference type="EMBL" id="CP013065">
    <property type="protein sequence ID" value="ALM12933.1"/>
    <property type="molecule type" value="Genomic_DNA"/>
</dbReference>
<keyword evidence="6" id="KW-0479">Metal-binding</keyword>
<evidence type="ECO:0000256" key="9">
    <source>
        <dbReference type="ARBA" id="ARBA00023004"/>
    </source>
</evidence>
<dbReference type="AlphaFoldDB" id="A0A0S1SS16"/>
<name>A0A0S1SS16_9BACT</name>
<dbReference type="InterPro" id="IPR011257">
    <property type="entry name" value="DNA_glycosylase"/>
</dbReference>
<evidence type="ECO:0000256" key="8">
    <source>
        <dbReference type="ARBA" id="ARBA00022801"/>
    </source>
</evidence>
<reference evidence="15" key="1">
    <citation type="submission" date="2015-10" db="EMBL/GenBank/DDBJ databases">
        <title>Analysis of five complete genome sequences for members of the class Peribacteria in the recently recognized Peregrinibacteria bacterial phylum.</title>
        <authorList>
            <person name="Anantharaman K."/>
            <person name="Brown C.T."/>
            <person name="Burstein D."/>
            <person name="Castelle C.J."/>
            <person name="Probst A.J."/>
            <person name="Thomas B.C."/>
            <person name="Williams K.H."/>
            <person name="Banfield J.F."/>
        </authorList>
    </citation>
    <scope>NUCLEOTIDE SEQUENCE [LARGE SCALE GENOMIC DNA]</scope>
</reference>
<keyword evidence="10" id="KW-0411">Iron-sulfur</keyword>
<feature type="domain" description="HhH-GPD" evidence="13">
    <location>
        <begin position="48"/>
        <end position="208"/>
    </location>
</feature>
<dbReference type="EC" id="3.2.2.31" evidence="4"/>
<sequence length="322" mass="36650">MRRSERISAFAETMWDWYLVHKRRLPWRDLRTADASERACRILVSEVMLQQTQVERVKEIYIRFLKEFPTLHALASASSRAVIIAWRGMGYNSRALRLRDAARKIVEECGGIFPDSLEALESIKGIGHYTAAAIRNFAFNLPTPCIDTNIRRILHRTFVGPERPDGTWKKDDRYLLKIAEETLDAAMDGGRDHDARNWHAALMDFGSLVQTKKNPRWDLCPLTAKGIMKATSANFPKSEVRSPKSEPGRKIASRFVPNRIMRGRIVGALRDAPSGITLDALGRCVAADWSHAQHRQWLQGLLRKLEQEKLVARRGAAYVLHG</sequence>
<gene>
    <name evidence="14" type="ORF">PeribacterD1_0234</name>
</gene>
<dbReference type="CDD" id="cd00056">
    <property type="entry name" value="ENDO3c"/>
    <property type="match status" value="1"/>
</dbReference>
<comment type="catalytic activity">
    <reaction evidence="1">
        <text>Hydrolyzes free adenine bases from 7,8-dihydro-8-oxoguanine:adenine mismatched double-stranded DNA, leaving an apurinic site.</text>
        <dbReference type="EC" id="3.2.2.31"/>
    </reaction>
</comment>
<evidence type="ECO:0000256" key="3">
    <source>
        <dbReference type="ARBA" id="ARBA00008343"/>
    </source>
</evidence>
<dbReference type="GO" id="GO:0032357">
    <property type="term" value="F:oxidized purine DNA binding"/>
    <property type="evidence" value="ECO:0007669"/>
    <property type="project" value="TreeGrafter"/>
</dbReference>
<comment type="cofactor">
    <cofactor evidence="2">
        <name>[4Fe-4S] cluster</name>
        <dbReference type="ChEBI" id="CHEBI:49883"/>
    </cofactor>
</comment>
<reference evidence="14 15" key="2">
    <citation type="journal article" date="2016" name="PeerJ">
        <title>Analysis of five complete genome sequences for members of the class Peribacteria in the recently recognized Peregrinibacteria bacterial phylum.</title>
        <authorList>
            <person name="Anantharaman K."/>
            <person name="Brown C.T."/>
            <person name="Burstein D."/>
            <person name="Castelle C.J."/>
            <person name="Probst A.J."/>
            <person name="Thomas B.C."/>
            <person name="Williams K.H."/>
            <person name="Banfield J.F."/>
        </authorList>
    </citation>
    <scope>NUCLEOTIDE SEQUENCE [LARGE SCALE GENOMIC DNA]</scope>
    <source>
        <strain evidence="14">RIFOXYD1_FULL_PER-ii_59_16</strain>
    </source>
</reference>
<dbReference type="Pfam" id="PF00633">
    <property type="entry name" value="HHH"/>
    <property type="match status" value="1"/>
</dbReference>
<dbReference type="InterPro" id="IPR023170">
    <property type="entry name" value="HhH_base_excis_C"/>
</dbReference>
<dbReference type="GO" id="GO:0000701">
    <property type="term" value="F:purine-specific mismatch base pair DNA N-glycosylase activity"/>
    <property type="evidence" value="ECO:0007669"/>
    <property type="project" value="UniProtKB-EC"/>
</dbReference>
<dbReference type="GO" id="GO:0051536">
    <property type="term" value="F:iron-sulfur cluster binding"/>
    <property type="evidence" value="ECO:0007669"/>
    <property type="project" value="UniProtKB-KW"/>
</dbReference>
<evidence type="ECO:0000256" key="10">
    <source>
        <dbReference type="ARBA" id="ARBA00023014"/>
    </source>
</evidence>
<dbReference type="InterPro" id="IPR044298">
    <property type="entry name" value="MIG/MutY"/>
</dbReference>
<comment type="similarity">
    <text evidence="3">Belongs to the Nth/MutY family.</text>
</comment>
<evidence type="ECO:0000256" key="7">
    <source>
        <dbReference type="ARBA" id="ARBA00022763"/>
    </source>
</evidence>
<dbReference type="Gene3D" id="1.10.340.30">
    <property type="entry name" value="Hypothetical protein, domain 2"/>
    <property type="match status" value="1"/>
</dbReference>
<evidence type="ECO:0000256" key="11">
    <source>
        <dbReference type="ARBA" id="ARBA00023204"/>
    </source>
</evidence>
<dbReference type="GO" id="GO:0034039">
    <property type="term" value="F:8-oxo-7,8-dihydroguanine DNA N-glycosylase activity"/>
    <property type="evidence" value="ECO:0007669"/>
    <property type="project" value="TreeGrafter"/>
</dbReference>
<evidence type="ECO:0000256" key="12">
    <source>
        <dbReference type="ARBA" id="ARBA00023295"/>
    </source>
</evidence>
<proteinExistence type="inferred from homology"/>
<keyword evidence="8" id="KW-0378">Hydrolase</keyword>
<keyword evidence="11" id="KW-0234">DNA repair</keyword>
<keyword evidence="12" id="KW-0326">Glycosidase</keyword>
<dbReference type="SMART" id="SM00478">
    <property type="entry name" value="ENDO3c"/>
    <property type="match status" value="1"/>
</dbReference>
<dbReference type="InterPro" id="IPR003265">
    <property type="entry name" value="HhH-GPD_domain"/>
</dbReference>
<dbReference type="PATRIC" id="fig|1735161.3.peg.234"/>
<dbReference type="GO" id="GO:0006298">
    <property type="term" value="P:mismatch repair"/>
    <property type="evidence" value="ECO:0007669"/>
    <property type="project" value="TreeGrafter"/>
</dbReference>
<dbReference type="PANTHER" id="PTHR42944:SF1">
    <property type="entry name" value="ADENINE DNA GLYCOSYLASE"/>
    <property type="match status" value="1"/>
</dbReference>
<evidence type="ECO:0000256" key="6">
    <source>
        <dbReference type="ARBA" id="ARBA00022723"/>
    </source>
</evidence>
<dbReference type="KEGG" id="prf:PeribacterA2_0234"/>
<keyword evidence="9" id="KW-0408">Iron</keyword>
<dbReference type="GO" id="GO:0006284">
    <property type="term" value="P:base-excision repair"/>
    <property type="evidence" value="ECO:0007669"/>
    <property type="project" value="InterPro"/>
</dbReference>
<accession>A0A0S1SAR0</accession>
<dbReference type="Gene3D" id="1.10.1670.10">
    <property type="entry name" value="Helix-hairpin-Helix base-excision DNA repair enzymes (C-terminal)"/>
    <property type="match status" value="1"/>
</dbReference>
<dbReference type="PANTHER" id="PTHR42944">
    <property type="entry name" value="ADENINE DNA GLYCOSYLASE"/>
    <property type="match status" value="1"/>
</dbReference>